<evidence type="ECO:0000313" key="1">
    <source>
        <dbReference type="EMBL" id="EEX69066.1"/>
    </source>
</evidence>
<sequence length="50" mass="5722">MIRQLRAAVHAKHRLHLFRPKVRFMIRRGSPSAAGNPPLTLRFADAACRE</sequence>
<organism evidence="1 2">
    <name type="scientific">Mitsuokella multacida DSM 20544</name>
    <dbReference type="NCBI Taxonomy" id="500635"/>
    <lineage>
        <taxon>Bacteria</taxon>
        <taxon>Bacillati</taxon>
        <taxon>Bacillota</taxon>
        <taxon>Negativicutes</taxon>
        <taxon>Selenomonadales</taxon>
        <taxon>Selenomonadaceae</taxon>
        <taxon>Mitsuokella</taxon>
    </lineage>
</organism>
<dbReference type="AlphaFoldDB" id="C9KLQ3"/>
<protein>
    <submittedName>
        <fullName evidence="1">Uncharacterized protein</fullName>
    </submittedName>
</protein>
<reference evidence="1" key="1">
    <citation type="submission" date="2009-09" db="EMBL/GenBank/DDBJ databases">
        <authorList>
            <person name="Weinstock G."/>
            <person name="Sodergren E."/>
            <person name="Clifton S."/>
            <person name="Fulton L."/>
            <person name="Fulton B."/>
            <person name="Courtney L."/>
            <person name="Fronick C."/>
            <person name="Harrison M."/>
            <person name="Strong C."/>
            <person name="Farmer C."/>
            <person name="Delahaunty K."/>
            <person name="Markovic C."/>
            <person name="Hall O."/>
            <person name="Minx P."/>
            <person name="Tomlinson C."/>
            <person name="Mitreva M."/>
            <person name="Nelson J."/>
            <person name="Hou S."/>
            <person name="Wollam A."/>
            <person name="Pepin K.H."/>
            <person name="Johnson M."/>
            <person name="Bhonagiri V."/>
            <person name="Nash W.E."/>
            <person name="Warren W."/>
            <person name="Chinwalla A."/>
            <person name="Mardis E.R."/>
            <person name="Wilson R.K."/>
        </authorList>
    </citation>
    <scope>NUCLEOTIDE SEQUENCE [LARGE SCALE GENOMIC DNA]</scope>
    <source>
        <strain evidence="1">DSM 20544</strain>
    </source>
</reference>
<name>C9KLQ3_9FIRM</name>
<dbReference type="HOGENOM" id="CLU_3119899_0_0_9"/>
<dbReference type="EMBL" id="ABWK02000012">
    <property type="protein sequence ID" value="EEX69066.1"/>
    <property type="molecule type" value="Genomic_DNA"/>
</dbReference>
<accession>C9KLQ3</accession>
<evidence type="ECO:0000313" key="2">
    <source>
        <dbReference type="Proteomes" id="UP000003671"/>
    </source>
</evidence>
<dbReference type="Proteomes" id="UP000003671">
    <property type="component" value="Unassembled WGS sequence"/>
</dbReference>
<proteinExistence type="predicted"/>
<comment type="caution">
    <text evidence="1">The sequence shown here is derived from an EMBL/GenBank/DDBJ whole genome shotgun (WGS) entry which is preliminary data.</text>
</comment>
<gene>
    <name evidence="1" type="ORF">MITSMUL_04136</name>
</gene>
<dbReference type="STRING" id="500635.MITSMUL_04136"/>
<keyword evidence="2" id="KW-1185">Reference proteome</keyword>